<dbReference type="InterPro" id="IPR050482">
    <property type="entry name" value="Sensor_HK_TwoCompSys"/>
</dbReference>
<evidence type="ECO:0000313" key="13">
    <source>
        <dbReference type="Proteomes" id="UP000323393"/>
    </source>
</evidence>
<evidence type="ECO:0000256" key="8">
    <source>
        <dbReference type="SAM" id="Coils"/>
    </source>
</evidence>
<gene>
    <name evidence="10" type="ORF">B4U37_19300</name>
    <name evidence="11" type="ORF">FZC74_07470</name>
</gene>
<keyword evidence="12" id="KW-1185">Reference proteome</keyword>
<dbReference type="PANTHER" id="PTHR24421:SF55">
    <property type="entry name" value="SENSOR HISTIDINE KINASE YDFH"/>
    <property type="match status" value="1"/>
</dbReference>
<dbReference type="GO" id="GO:0005524">
    <property type="term" value="F:ATP binding"/>
    <property type="evidence" value="ECO:0007669"/>
    <property type="project" value="UniProtKB-UniRule"/>
</dbReference>
<keyword evidence="7" id="KW-0378">Hydrolase</keyword>
<dbReference type="Proteomes" id="UP000323393">
    <property type="component" value="Unassembled WGS sequence"/>
</dbReference>
<dbReference type="InterPro" id="IPR003594">
    <property type="entry name" value="HATPase_dom"/>
</dbReference>
<evidence type="ECO:0000256" key="5">
    <source>
        <dbReference type="ARBA" id="ARBA00022840"/>
    </source>
</evidence>
<keyword evidence="4 7" id="KW-0418">Kinase</keyword>
<dbReference type="InterPro" id="IPR016381">
    <property type="entry name" value="Sig_transdc_His_kinase_DegS"/>
</dbReference>
<dbReference type="AlphaFoldDB" id="A0A1Y0CRR9"/>
<dbReference type="PANTHER" id="PTHR24421">
    <property type="entry name" value="NITRATE/NITRITE SENSOR PROTEIN NARX-RELATED"/>
    <property type="match status" value="1"/>
</dbReference>
<reference evidence="10 12" key="1">
    <citation type="submission" date="2017-04" db="EMBL/GenBank/DDBJ databases">
        <title>Complete Genome Sequence of the Bacillus horikoshii 20a strain from Cuatro Cienegas, Coahuila, Mexico.</title>
        <authorList>
            <person name="Zarza E."/>
            <person name="Alcaraz L.D."/>
            <person name="Aguilar-Salinas B."/>
            <person name="Islas A."/>
            <person name="Olmedo-Alvarez G."/>
        </authorList>
    </citation>
    <scope>NUCLEOTIDE SEQUENCE [LARGE SCALE GENOMIC DNA]</scope>
    <source>
        <strain evidence="10 12">20a</strain>
    </source>
</reference>
<evidence type="ECO:0000256" key="6">
    <source>
        <dbReference type="ARBA" id="ARBA00023012"/>
    </source>
</evidence>
<dbReference type="SUPFAM" id="SSF55874">
    <property type="entry name" value="ATPase domain of HSP90 chaperone/DNA topoisomerase II/histidine kinase"/>
    <property type="match status" value="1"/>
</dbReference>
<dbReference type="InterPro" id="IPR011712">
    <property type="entry name" value="Sig_transdc_His_kin_sub3_dim/P"/>
</dbReference>
<dbReference type="EMBL" id="VTEU01000002">
    <property type="protein sequence ID" value="TYS59984.1"/>
    <property type="molecule type" value="Genomic_DNA"/>
</dbReference>
<evidence type="ECO:0000256" key="1">
    <source>
        <dbReference type="ARBA" id="ARBA00000085"/>
    </source>
</evidence>
<dbReference type="GO" id="GO:0046983">
    <property type="term" value="F:protein dimerization activity"/>
    <property type="evidence" value="ECO:0007669"/>
    <property type="project" value="InterPro"/>
</dbReference>
<dbReference type="GO" id="GO:0000155">
    <property type="term" value="F:phosphorelay sensor kinase activity"/>
    <property type="evidence" value="ECO:0007669"/>
    <property type="project" value="UniProtKB-UniRule"/>
</dbReference>
<dbReference type="Gene3D" id="3.30.565.10">
    <property type="entry name" value="Histidine kinase-like ATPase, C-terminal domain"/>
    <property type="match status" value="1"/>
</dbReference>
<evidence type="ECO:0000256" key="7">
    <source>
        <dbReference type="PIRNR" id="PIRNR003169"/>
    </source>
</evidence>
<dbReference type="Gene3D" id="1.20.5.1930">
    <property type="match status" value="1"/>
</dbReference>
<dbReference type="SMART" id="SM00387">
    <property type="entry name" value="HATPase_c"/>
    <property type="match status" value="1"/>
</dbReference>
<keyword evidence="7" id="KW-0963">Cytoplasm</keyword>
<proteinExistence type="predicted"/>
<dbReference type="GO" id="GO:0004721">
    <property type="term" value="F:phosphoprotein phosphatase activity"/>
    <property type="evidence" value="ECO:0007669"/>
    <property type="project" value="UniProtKB-UniRule"/>
</dbReference>
<dbReference type="Proteomes" id="UP000195573">
    <property type="component" value="Chromosome"/>
</dbReference>
<dbReference type="InterPro" id="IPR008595">
    <property type="entry name" value="DegS"/>
</dbReference>
<evidence type="ECO:0000256" key="2">
    <source>
        <dbReference type="ARBA" id="ARBA00022679"/>
    </source>
</evidence>
<keyword evidence="2 7" id="KW-0808">Transferase</keyword>
<dbReference type="InterPro" id="IPR036890">
    <property type="entry name" value="HATPase_C_sf"/>
</dbReference>
<dbReference type="GO" id="GO:0005737">
    <property type="term" value="C:cytoplasm"/>
    <property type="evidence" value="ECO:0007669"/>
    <property type="project" value="UniProtKB-SubCell"/>
</dbReference>
<comment type="function">
    <text evidence="7">Member of the two-component regulatory system DegS/DegU, which plays an important role in the transition growth phase.</text>
</comment>
<dbReference type="PIRSF" id="PIRSF003169">
    <property type="entry name" value="STHK_DegS"/>
    <property type="match status" value="1"/>
</dbReference>
<accession>A0A1Y0CRR9</accession>
<keyword evidence="6 7" id="KW-0902">Two-component regulatory system</keyword>
<keyword evidence="7" id="KW-0904">Protein phosphatase</keyword>
<dbReference type="GeneID" id="96740550"/>
<protein>
    <recommendedName>
        <fullName evidence="7">Signal transduction histidine-protein kinase/phosphatase DegS</fullName>
        <ecNumber evidence="7">2.7.13.3</ecNumber>
        <ecNumber evidence="7">3.1.3.-</ecNumber>
    </recommendedName>
</protein>
<evidence type="ECO:0000313" key="11">
    <source>
        <dbReference type="EMBL" id="TYS59984.1"/>
    </source>
</evidence>
<sequence length="380" mass="43754">MSRKVINSKQLDMIIEQMVKTVEVSKDEIFEIGESSRKEFENLGKELNAVKLEVAQLIQKQDKLEVQVRHARNRLSEVSRQFKNYTEDQIRQAYDHAHELQLELHTISQKEAQLRNRRNEIERRLLNLEETITKADRLVSQVSVILNYVTGDLQQVGQMIADASEKRDFGFKIMEAQEEERRRLSREIHDGPAQMLANVMMRSDLIDRTFRERGPGEALSEIRSLKVMVRSALYEVRRIIYDLRPMALDDLGLVPTLKKYISTIEDYHNGYPQIEFMNLGVEHRISSNLEVAVFRLVQESLTNAIKHAEASSIYVKLEVKPTHIIVIVKDDGVGFDTTEKKEKSFGLIGMRERVELISGEMDIQSSSGKGTTVFIKIPLG</sequence>
<dbReference type="EMBL" id="CP020880">
    <property type="protein sequence ID" value="ART78051.1"/>
    <property type="molecule type" value="Genomic_DNA"/>
</dbReference>
<dbReference type="Pfam" id="PF05384">
    <property type="entry name" value="DegS"/>
    <property type="match status" value="1"/>
</dbReference>
<keyword evidence="8" id="KW-0175">Coiled coil</keyword>
<dbReference type="EC" id="3.1.3.-" evidence="7"/>
<keyword evidence="3 7" id="KW-0547">Nucleotide-binding</keyword>
<keyword evidence="5 7" id="KW-0067">ATP-binding</keyword>
<dbReference type="CDD" id="cd16917">
    <property type="entry name" value="HATPase_UhpB-NarQ-NarX-like"/>
    <property type="match status" value="1"/>
</dbReference>
<dbReference type="RefSeq" id="WP_088019548.1">
    <property type="nucleotide sequence ID" value="NZ_CP020880.1"/>
</dbReference>
<name>A0A1Y0CRR9_9BACI</name>
<evidence type="ECO:0000256" key="4">
    <source>
        <dbReference type="ARBA" id="ARBA00022777"/>
    </source>
</evidence>
<reference evidence="11 13" key="2">
    <citation type="submission" date="2019-08" db="EMBL/GenBank/DDBJ databases">
        <title>Bacillus genomes from the desert of Cuatro Cienegas, Coahuila.</title>
        <authorList>
            <person name="Olmedo-Alvarez G."/>
        </authorList>
    </citation>
    <scope>NUCLEOTIDE SEQUENCE [LARGE SCALE GENOMIC DNA]</scope>
    <source>
        <strain evidence="11 13">CH88_3T</strain>
    </source>
</reference>
<dbReference type="KEGG" id="bhk:B4U37_19300"/>
<evidence type="ECO:0000313" key="10">
    <source>
        <dbReference type="EMBL" id="ART78051.1"/>
    </source>
</evidence>
<dbReference type="Pfam" id="PF07730">
    <property type="entry name" value="HisKA_3"/>
    <property type="match status" value="1"/>
</dbReference>
<dbReference type="Pfam" id="PF02518">
    <property type="entry name" value="HATPase_c"/>
    <property type="match status" value="1"/>
</dbReference>
<feature type="coiled-coil region" evidence="8">
    <location>
        <begin position="40"/>
        <end position="138"/>
    </location>
</feature>
<evidence type="ECO:0000313" key="12">
    <source>
        <dbReference type="Proteomes" id="UP000195573"/>
    </source>
</evidence>
<dbReference type="EC" id="2.7.13.3" evidence="7"/>
<evidence type="ECO:0000259" key="9">
    <source>
        <dbReference type="PROSITE" id="PS50109"/>
    </source>
</evidence>
<feature type="domain" description="Histidine kinase" evidence="9">
    <location>
        <begin position="295"/>
        <end position="380"/>
    </location>
</feature>
<evidence type="ECO:0000256" key="3">
    <source>
        <dbReference type="ARBA" id="ARBA00022741"/>
    </source>
</evidence>
<organism evidence="11 13">
    <name type="scientific">Sutcliffiella horikoshii</name>
    <dbReference type="NCBI Taxonomy" id="79883"/>
    <lineage>
        <taxon>Bacteria</taxon>
        <taxon>Bacillati</taxon>
        <taxon>Bacillota</taxon>
        <taxon>Bacilli</taxon>
        <taxon>Bacillales</taxon>
        <taxon>Bacillaceae</taxon>
        <taxon>Sutcliffiella</taxon>
    </lineage>
</organism>
<dbReference type="PROSITE" id="PS50109">
    <property type="entry name" value="HIS_KIN"/>
    <property type="match status" value="1"/>
</dbReference>
<dbReference type="GO" id="GO:0016020">
    <property type="term" value="C:membrane"/>
    <property type="evidence" value="ECO:0007669"/>
    <property type="project" value="InterPro"/>
</dbReference>
<comment type="catalytic activity">
    <reaction evidence="1 7">
        <text>ATP + protein L-histidine = ADP + protein N-phospho-L-histidine.</text>
        <dbReference type="EC" id="2.7.13.3"/>
    </reaction>
</comment>
<comment type="subcellular location">
    <subcellularLocation>
        <location evidence="7">Cytoplasm</location>
    </subcellularLocation>
</comment>
<dbReference type="InterPro" id="IPR005467">
    <property type="entry name" value="His_kinase_dom"/>
</dbReference>